<dbReference type="InParanoid" id="A0A2P5FBR8"/>
<evidence type="ECO:0000313" key="1">
    <source>
        <dbReference type="EMBL" id="PON95224.1"/>
    </source>
</evidence>
<evidence type="ECO:0000313" key="2">
    <source>
        <dbReference type="Proteomes" id="UP000237000"/>
    </source>
</evidence>
<dbReference type="GO" id="GO:0016020">
    <property type="term" value="C:membrane"/>
    <property type="evidence" value="ECO:0007669"/>
    <property type="project" value="TreeGrafter"/>
</dbReference>
<accession>A0A2P5FBR8</accession>
<dbReference type="STRING" id="63057.A0A2P5FBR8"/>
<dbReference type="Gene3D" id="1.10.510.10">
    <property type="entry name" value="Transferase(Phosphotransferase) domain 1"/>
    <property type="match status" value="1"/>
</dbReference>
<dbReference type="SUPFAM" id="SSF56112">
    <property type="entry name" value="Protein kinase-like (PK-like)"/>
    <property type="match status" value="1"/>
</dbReference>
<reference evidence="2" key="1">
    <citation type="submission" date="2016-06" db="EMBL/GenBank/DDBJ databases">
        <title>Parallel loss of symbiosis genes in relatives of nitrogen-fixing non-legume Parasponia.</title>
        <authorList>
            <person name="Van Velzen R."/>
            <person name="Holmer R."/>
            <person name="Bu F."/>
            <person name="Rutten L."/>
            <person name="Van Zeijl A."/>
            <person name="Liu W."/>
            <person name="Santuari L."/>
            <person name="Cao Q."/>
            <person name="Sharma T."/>
            <person name="Shen D."/>
            <person name="Roswanjaya Y."/>
            <person name="Wardhani T."/>
            <person name="Kalhor M.S."/>
            <person name="Jansen J."/>
            <person name="Van den Hoogen J."/>
            <person name="Gungor B."/>
            <person name="Hartog M."/>
            <person name="Hontelez J."/>
            <person name="Verver J."/>
            <person name="Yang W.-C."/>
            <person name="Schijlen E."/>
            <person name="Repin R."/>
            <person name="Schilthuizen M."/>
            <person name="Schranz E."/>
            <person name="Heidstra R."/>
            <person name="Miyata K."/>
            <person name="Fedorova E."/>
            <person name="Kohlen W."/>
            <person name="Bisseling T."/>
            <person name="Smit S."/>
            <person name="Geurts R."/>
        </authorList>
    </citation>
    <scope>NUCLEOTIDE SEQUENCE [LARGE SCALE GENOMIC DNA]</scope>
    <source>
        <strain evidence="2">cv. RG33-2</strain>
    </source>
</reference>
<dbReference type="InterPro" id="IPR051564">
    <property type="entry name" value="LRR_receptor-like_kinase"/>
</dbReference>
<proteinExistence type="predicted"/>
<dbReference type="PANTHER" id="PTHR48055">
    <property type="entry name" value="LEUCINE-RICH REPEAT RECEPTOR PROTEIN KINASE EMS1"/>
    <property type="match status" value="1"/>
</dbReference>
<dbReference type="InterPro" id="IPR011009">
    <property type="entry name" value="Kinase-like_dom_sf"/>
</dbReference>
<dbReference type="EMBL" id="JXTC01000046">
    <property type="protein sequence ID" value="PON95224.1"/>
    <property type="molecule type" value="Genomic_DNA"/>
</dbReference>
<sequence length="113" mass="12782">YGMGSKVSTYGDVYSYGILLLEMFTTKRPTNNMFKDELNLHNFVKAALPTNAEQVLDLIFSKQKKFVTLVLAILIPILEATTNEFGSAWFPLPGSELIVLQNRLENEQRLAKL</sequence>
<keyword evidence="2" id="KW-1185">Reference proteome</keyword>
<organism evidence="1 2">
    <name type="scientific">Trema orientale</name>
    <name type="common">Charcoal tree</name>
    <name type="synonym">Celtis orientalis</name>
    <dbReference type="NCBI Taxonomy" id="63057"/>
    <lineage>
        <taxon>Eukaryota</taxon>
        <taxon>Viridiplantae</taxon>
        <taxon>Streptophyta</taxon>
        <taxon>Embryophyta</taxon>
        <taxon>Tracheophyta</taxon>
        <taxon>Spermatophyta</taxon>
        <taxon>Magnoliopsida</taxon>
        <taxon>eudicotyledons</taxon>
        <taxon>Gunneridae</taxon>
        <taxon>Pentapetalae</taxon>
        <taxon>rosids</taxon>
        <taxon>fabids</taxon>
        <taxon>Rosales</taxon>
        <taxon>Cannabaceae</taxon>
        <taxon>Trema</taxon>
    </lineage>
</organism>
<keyword evidence="1" id="KW-0808">Transferase</keyword>
<dbReference type="Proteomes" id="UP000237000">
    <property type="component" value="Unassembled WGS sequence"/>
</dbReference>
<keyword evidence="1" id="KW-0418">Kinase</keyword>
<dbReference type="OrthoDB" id="1103805at2759"/>
<dbReference type="AlphaFoldDB" id="A0A2P5FBR8"/>
<dbReference type="GO" id="GO:0016301">
    <property type="term" value="F:kinase activity"/>
    <property type="evidence" value="ECO:0007669"/>
    <property type="project" value="UniProtKB-KW"/>
</dbReference>
<name>A0A2P5FBR8_TREOI</name>
<comment type="caution">
    <text evidence="1">The sequence shown here is derived from an EMBL/GenBank/DDBJ whole genome shotgun (WGS) entry which is preliminary data.</text>
</comment>
<gene>
    <name evidence="1" type="ORF">TorRG33x02_091160</name>
</gene>
<dbReference type="PANTHER" id="PTHR48055:SF55">
    <property type="entry name" value="PROTEIN KINASE DOMAIN-CONTAINING PROTEIN"/>
    <property type="match status" value="1"/>
</dbReference>
<protein>
    <submittedName>
        <fullName evidence="1">Tyrosine-protein kinase</fullName>
    </submittedName>
</protein>
<feature type="non-terminal residue" evidence="1">
    <location>
        <position position="1"/>
    </location>
</feature>